<evidence type="ECO:0000313" key="3">
    <source>
        <dbReference type="Proteomes" id="UP001055336"/>
    </source>
</evidence>
<protein>
    <submittedName>
        <fullName evidence="2">Uncharacterized protein</fullName>
    </submittedName>
</protein>
<reference evidence="2" key="1">
    <citation type="submission" date="2022-08" db="EMBL/GenBank/DDBJ databases">
        <title>Whole genome sequencing of non-tuberculosis mycobacteria type-strains.</title>
        <authorList>
            <person name="Igarashi Y."/>
            <person name="Osugi A."/>
            <person name="Mitarai S."/>
        </authorList>
    </citation>
    <scope>NUCLEOTIDE SEQUENCE</scope>
    <source>
        <strain evidence="2">DSM 45127</strain>
    </source>
</reference>
<sequence length="58" mass="6400">MPNEPAIPDLDFALLDSESVTRTSTDHSAEKSLKPLQFAADSRSHSATEDTVDIERKK</sequence>
<dbReference type="RefSeq" id="WP_240261050.1">
    <property type="nucleotide sequence ID" value="NZ_CP092488.2"/>
</dbReference>
<dbReference type="Proteomes" id="UP001055336">
    <property type="component" value="Chromosome"/>
</dbReference>
<accession>A0ABY3VQ66</accession>
<gene>
    <name evidence="2" type="ORF">MKK62_23680</name>
</gene>
<dbReference type="EMBL" id="CP092488">
    <property type="protein sequence ID" value="UMB69316.1"/>
    <property type="molecule type" value="Genomic_DNA"/>
</dbReference>
<proteinExistence type="predicted"/>
<name>A0ABY3VQ66_9MYCO</name>
<feature type="region of interest" description="Disordered" evidence="1">
    <location>
        <begin position="20"/>
        <end position="58"/>
    </location>
</feature>
<evidence type="ECO:0000313" key="2">
    <source>
        <dbReference type="EMBL" id="UMB69316.1"/>
    </source>
</evidence>
<feature type="compositionally biased region" description="Basic and acidic residues" evidence="1">
    <location>
        <begin position="42"/>
        <end position="58"/>
    </location>
</feature>
<evidence type="ECO:0000256" key="1">
    <source>
        <dbReference type="SAM" id="MobiDB-lite"/>
    </source>
</evidence>
<feature type="compositionally biased region" description="Basic and acidic residues" evidence="1">
    <location>
        <begin position="24"/>
        <end position="33"/>
    </location>
</feature>
<keyword evidence="3" id="KW-1185">Reference proteome</keyword>
<organism evidence="2 3">
    <name type="scientific">Mycobacterium paraterrae</name>
    <dbReference type="NCBI Taxonomy" id="577492"/>
    <lineage>
        <taxon>Bacteria</taxon>
        <taxon>Bacillati</taxon>
        <taxon>Actinomycetota</taxon>
        <taxon>Actinomycetes</taxon>
        <taxon>Mycobacteriales</taxon>
        <taxon>Mycobacteriaceae</taxon>
        <taxon>Mycobacterium</taxon>
    </lineage>
</organism>